<evidence type="ECO:0000313" key="5">
    <source>
        <dbReference type="Proteomes" id="UP001177023"/>
    </source>
</evidence>
<protein>
    <recommendedName>
        <fullName evidence="3">ShKT domain-containing protein</fullName>
    </recommendedName>
</protein>
<dbReference type="Gene3D" id="1.10.10.1940">
    <property type="match status" value="2"/>
</dbReference>
<feature type="signal peptide" evidence="2">
    <location>
        <begin position="1"/>
        <end position="17"/>
    </location>
</feature>
<dbReference type="Pfam" id="PF01549">
    <property type="entry name" value="ShK"/>
    <property type="match status" value="2"/>
</dbReference>
<reference evidence="4" key="1">
    <citation type="submission" date="2023-06" db="EMBL/GenBank/DDBJ databases">
        <authorList>
            <person name="Delattre M."/>
        </authorList>
    </citation>
    <scope>NUCLEOTIDE SEQUENCE</scope>
    <source>
        <strain evidence="4">AF72</strain>
    </source>
</reference>
<dbReference type="Proteomes" id="UP001177023">
    <property type="component" value="Unassembled WGS sequence"/>
</dbReference>
<evidence type="ECO:0000256" key="2">
    <source>
        <dbReference type="SAM" id="SignalP"/>
    </source>
</evidence>
<organism evidence="4 5">
    <name type="scientific">Mesorhabditis spiculigera</name>
    <dbReference type="NCBI Taxonomy" id="96644"/>
    <lineage>
        <taxon>Eukaryota</taxon>
        <taxon>Metazoa</taxon>
        <taxon>Ecdysozoa</taxon>
        <taxon>Nematoda</taxon>
        <taxon>Chromadorea</taxon>
        <taxon>Rhabditida</taxon>
        <taxon>Rhabditina</taxon>
        <taxon>Rhabditomorpha</taxon>
        <taxon>Rhabditoidea</taxon>
        <taxon>Rhabditidae</taxon>
        <taxon>Mesorhabditinae</taxon>
        <taxon>Mesorhabditis</taxon>
    </lineage>
</organism>
<feature type="domain" description="ShKT" evidence="3">
    <location>
        <begin position="199"/>
        <end position="237"/>
    </location>
</feature>
<comment type="caution">
    <text evidence="1">Lacks conserved residue(s) required for the propagation of feature annotation.</text>
</comment>
<dbReference type="EMBL" id="CATQJA010002645">
    <property type="protein sequence ID" value="CAJ0576651.1"/>
    <property type="molecule type" value="Genomic_DNA"/>
</dbReference>
<dbReference type="PROSITE" id="PS51670">
    <property type="entry name" value="SHKT"/>
    <property type="match status" value="2"/>
</dbReference>
<feature type="domain" description="ShKT" evidence="3">
    <location>
        <begin position="123"/>
        <end position="160"/>
    </location>
</feature>
<dbReference type="PANTHER" id="PTHR46707:SF1">
    <property type="entry name" value="COEXPRESSED WITH POLYCYSTINS-RELATED"/>
    <property type="match status" value="1"/>
</dbReference>
<feature type="chain" id="PRO_5041301164" description="ShKT domain-containing protein" evidence="2">
    <location>
        <begin position="18"/>
        <end position="237"/>
    </location>
</feature>
<dbReference type="SMART" id="SM00254">
    <property type="entry name" value="ShKT"/>
    <property type="match status" value="2"/>
</dbReference>
<comment type="caution">
    <text evidence="4">The sequence shown here is derived from an EMBL/GenBank/DDBJ whole genome shotgun (WGS) entry which is preliminary data.</text>
</comment>
<evidence type="ECO:0000313" key="4">
    <source>
        <dbReference type="EMBL" id="CAJ0576651.1"/>
    </source>
</evidence>
<name>A0AA36CYQ1_9BILA</name>
<evidence type="ECO:0000259" key="3">
    <source>
        <dbReference type="PROSITE" id="PS51670"/>
    </source>
</evidence>
<feature type="non-terminal residue" evidence="4">
    <location>
        <position position="237"/>
    </location>
</feature>
<dbReference type="AlphaFoldDB" id="A0AA36CYQ1"/>
<dbReference type="PANTHER" id="PTHR46707">
    <property type="entry name" value="PROTEIN CBG07468"/>
    <property type="match status" value="1"/>
</dbReference>
<sequence length="237" mass="23949">MAKLLLALLALVAVALATDDCPAVYGGTCSSGPASGANGDECDVGECRHLDEGGFLYECFCSNCDADTNTCKTTAAPTAAAGATTKAGATAATTKAAAATTKAVVTVKTTAKAVATTKRRTSCGTDNANCATWVSNGFCSSTGYTAAQKFEYCPNYCGQCGVTTKTTAKVTVKPTTKKVTVKATVKTTAKPTTAKAKVCPADSNANCVTWAANGFCTNPGYTAAQIASYCSTTCKTC</sequence>
<dbReference type="InterPro" id="IPR003582">
    <property type="entry name" value="ShKT_dom"/>
</dbReference>
<keyword evidence="2" id="KW-0732">Signal</keyword>
<evidence type="ECO:0000256" key="1">
    <source>
        <dbReference type="PROSITE-ProRule" id="PRU01005"/>
    </source>
</evidence>
<keyword evidence="5" id="KW-1185">Reference proteome</keyword>
<gene>
    <name evidence="4" type="ORF">MSPICULIGERA_LOCUS14941</name>
</gene>
<accession>A0AA36CYQ1</accession>
<proteinExistence type="predicted"/>